<evidence type="ECO:0000259" key="10">
    <source>
        <dbReference type="PROSITE" id="PS51192"/>
    </source>
</evidence>
<feature type="domain" description="Helicase ATP-binding" evidence="10">
    <location>
        <begin position="347"/>
        <end position="546"/>
    </location>
</feature>
<dbReference type="SMART" id="SM00487">
    <property type="entry name" value="DEXDc"/>
    <property type="match status" value="1"/>
</dbReference>
<dbReference type="Gene3D" id="3.40.50.300">
    <property type="entry name" value="P-loop containing nucleotide triphosphate hydrolases"/>
    <property type="match status" value="1"/>
</dbReference>
<dbReference type="InterPro" id="IPR017907">
    <property type="entry name" value="Znf_RING_CS"/>
</dbReference>
<keyword evidence="4" id="KW-0378">Hydrolase</keyword>
<evidence type="ECO:0000259" key="9">
    <source>
        <dbReference type="PROSITE" id="PS50089"/>
    </source>
</evidence>
<evidence type="ECO:0000256" key="6">
    <source>
        <dbReference type="ARBA" id="ARBA00022840"/>
    </source>
</evidence>
<dbReference type="InterPro" id="IPR049730">
    <property type="entry name" value="SNF2/RAD54-like_C"/>
</dbReference>
<keyword evidence="1" id="KW-0479">Metal-binding</keyword>
<dbReference type="GO" id="GO:0005634">
    <property type="term" value="C:nucleus"/>
    <property type="evidence" value="ECO:0007669"/>
    <property type="project" value="TreeGrafter"/>
</dbReference>
<protein>
    <recommendedName>
        <fullName evidence="13">RING-type domain-containing protein</fullName>
    </recommendedName>
</protein>
<dbReference type="SUPFAM" id="SSF57850">
    <property type="entry name" value="RING/U-box"/>
    <property type="match status" value="1"/>
</dbReference>
<keyword evidence="3 7" id="KW-0863">Zinc-finger</keyword>
<keyword evidence="5" id="KW-0862">Zinc</keyword>
<dbReference type="SUPFAM" id="SSF52540">
    <property type="entry name" value="P-loop containing nucleoside triphosphate hydrolases"/>
    <property type="match status" value="2"/>
</dbReference>
<dbReference type="GO" id="GO:0061630">
    <property type="term" value="F:ubiquitin protein ligase activity"/>
    <property type="evidence" value="ECO:0007669"/>
    <property type="project" value="TreeGrafter"/>
</dbReference>
<dbReference type="RefSeq" id="XP_056507743.1">
    <property type="nucleotide sequence ID" value="XM_056659450.1"/>
</dbReference>
<dbReference type="Pfam" id="PF00176">
    <property type="entry name" value="SNF2-rel_dom"/>
    <property type="match status" value="1"/>
</dbReference>
<name>A0A9W9JWW5_9EURO</name>
<dbReference type="InterPro" id="IPR014001">
    <property type="entry name" value="Helicase_ATP-bd"/>
</dbReference>
<dbReference type="PROSITE" id="PS50089">
    <property type="entry name" value="ZF_RING_2"/>
    <property type="match status" value="1"/>
</dbReference>
<dbReference type="Gene3D" id="3.40.50.10810">
    <property type="entry name" value="Tandem AAA-ATPase domain"/>
    <property type="match status" value="1"/>
</dbReference>
<comment type="caution">
    <text evidence="11">The sequence shown here is derived from an EMBL/GenBank/DDBJ whole genome shotgun (WGS) entry which is preliminary data.</text>
</comment>
<dbReference type="InterPro" id="IPR052583">
    <property type="entry name" value="ATP-helicase/E3_Ub-Ligase"/>
</dbReference>
<dbReference type="SMART" id="SM00184">
    <property type="entry name" value="RING"/>
    <property type="match status" value="1"/>
</dbReference>
<evidence type="ECO:0000256" key="1">
    <source>
        <dbReference type="ARBA" id="ARBA00022723"/>
    </source>
</evidence>
<keyword evidence="12" id="KW-1185">Reference proteome</keyword>
<dbReference type="InterPro" id="IPR000330">
    <property type="entry name" value="SNF2_N"/>
</dbReference>
<dbReference type="GO" id="GO:0000209">
    <property type="term" value="P:protein polyubiquitination"/>
    <property type="evidence" value="ECO:0007669"/>
    <property type="project" value="TreeGrafter"/>
</dbReference>
<dbReference type="InterPro" id="IPR027417">
    <property type="entry name" value="P-loop_NTPase"/>
</dbReference>
<evidence type="ECO:0000256" key="2">
    <source>
        <dbReference type="ARBA" id="ARBA00022741"/>
    </source>
</evidence>
<feature type="region of interest" description="Disordered" evidence="8">
    <location>
        <begin position="23"/>
        <end position="47"/>
    </location>
</feature>
<dbReference type="PROSITE" id="PS51192">
    <property type="entry name" value="HELICASE_ATP_BIND_1"/>
    <property type="match status" value="1"/>
</dbReference>
<evidence type="ECO:0000256" key="7">
    <source>
        <dbReference type="PROSITE-ProRule" id="PRU00175"/>
    </source>
</evidence>
<dbReference type="GeneID" id="81398619"/>
<dbReference type="Pfam" id="PF13920">
    <property type="entry name" value="zf-C3HC4_3"/>
    <property type="match status" value="1"/>
</dbReference>
<dbReference type="InterPro" id="IPR001841">
    <property type="entry name" value="Znf_RING"/>
</dbReference>
<evidence type="ECO:0000313" key="12">
    <source>
        <dbReference type="Proteomes" id="UP001141434"/>
    </source>
</evidence>
<dbReference type="GO" id="GO:0016787">
    <property type="term" value="F:hydrolase activity"/>
    <property type="evidence" value="ECO:0007669"/>
    <property type="project" value="UniProtKB-KW"/>
</dbReference>
<gene>
    <name evidence="11" type="ORF">NUU61_008925</name>
</gene>
<dbReference type="Pfam" id="PF26021">
    <property type="entry name" value="Ferritin_C144_05"/>
    <property type="match status" value="1"/>
</dbReference>
<accession>A0A9W9JWW5</accession>
<dbReference type="InterPro" id="IPR038718">
    <property type="entry name" value="SNF2-like_sf"/>
</dbReference>
<organism evidence="11 12">
    <name type="scientific">Penicillium alfredii</name>
    <dbReference type="NCBI Taxonomy" id="1506179"/>
    <lineage>
        <taxon>Eukaryota</taxon>
        <taxon>Fungi</taxon>
        <taxon>Dikarya</taxon>
        <taxon>Ascomycota</taxon>
        <taxon>Pezizomycotina</taxon>
        <taxon>Eurotiomycetes</taxon>
        <taxon>Eurotiomycetidae</taxon>
        <taxon>Eurotiales</taxon>
        <taxon>Aspergillaceae</taxon>
        <taxon>Penicillium</taxon>
    </lineage>
</organism>
<dbReference type="FunFam" id="3.40.50.10810:FF:000059">
    <property type="entry name" value="SNF2 family helicase/ATPase, putative"/>
    <property type="match status" value="1"/>
</dbReference>
<dbReference type="InterPro" id="IPR013083">
    <property type="entry name" value="Znf_RING/FYVE/PHD"/>
</dbReference>
<dbReference type="Pfam" id="PF00271">
    <property type="entry name" value="Helicase_C"/>
    <property type="match status" value="1"/>
</dbReference>
<reference evidence="11" key="1">
    <citation type="submission" date="2022-11" db="EMBL/GenBank/DDBJ databases">
        <authorList>
            <person name="Petersen C."/>
        </authorList>
    </citation>
    <scope>NUCLEOTIDE SEQUENCE</scope>
    <source>
        <strain evidence="11">IBT 34128</strain>
    </source>
</reference>
<feature type="region of interest" description="Disordered" evidence="8">
    <location>
        <begin position="1467"/>
        <end position="1492"/>
    </location>
</feature>
<dbReference type="GO" id="GO:0005524">
    <property type="term" value="F:ATP binding"/>
    <property type="evidence" value="ECO:0007669"/>
    <property type="project" value="InterPro"/>
</dbReference>
<dbReference type="GO" id="GO:0008270">
    <property type="term" value="F:zinc ion binding"/>
    <property type="evidence" value="ECO:0007669"/>
    <property type="project" value="UniProtKB-KW"/>
</dbReference>
<evidence type="ECO:0000256" key="4">
    <source>
        <dbReference type="ARBA" id="ARBA00022801"/>
    </source>
</evidence>
<dbReference type="PANTHER" id="PTHR45865:SF1">
    <property type="entry name" value="E3 UBIQUITIN-PROTEIN LIGASE SHPRH"/>
    <property type="match status" value="1"/>
</dbReference>
<evidence type="ECO:0008006" key="13">
    <source>
        <dbReference type="Google" id="ProtNLM"/>
    </source>
</evidence>
<dbReference type="OrthoDB" id="5330228at2759"/>
<evidence type="ECO:0000256" key="8">
    <source>
        <dbReference type="SAM" id="MobiDB-lite"/>
    </source>
</evidence>
<dbReference type="EMBL" id="JAPMSZ010000011">
    <property type="protein sequence ID" value="KAJ5084346.1"/>
    <property type="molecule type" value="Genomic_DNA"/>
</dbReference>
<dbReference type="InterPro" id="IPR059033">
    <property type="entry name" value="C144_05_dom"/>
</dbReference>
<dbReference type="PROSITE" id="PS00518">
    <property type="entry name" value="ZF_RING_1"/>
    <property type="match status" value="1"/>
</dbReference>
<evidence type="ECO:0000313" key="11">
    <source>
        <dbReference type="EMBL" id="KAJ5084346.1"/>
    </source>
</evidence>
<evidence type="ECO:0000256" key="5">
    <source>
        <dbReference type="ARBA" id="ARBA00022833"/>
    </source>
</evidence>
<dbReference type="Gene3D" id="3.30.40.10">
    <property type="entry name" value="Zinc/RING finger domain, C3HC4 (zinc finger)"/>
    <property type="match status" value="1"/>
</dbReference>
<evidence type="ECO:0000256" key="3">
    <source>
        <dbReference type="ARBA" id="ARBA00022771"/>
    </source>
</evidence>
<dbReference type="FunFam" id="3.40.50.300:FF:001870">
    <property type="entry name" value="SNF2 family helicase/ATPase, putative"/>
    <property type="match status" value="1"/>
</dbReference>
<keyword evidence="6" id="KW-0067">ATP-binding</keyword>
<keyword evidence="2" id="KW-0547">Nucleotide-binding</keyword>
<dbReference type="Proteomes" id="UP001141434">
    <property type="component" value="Unassembled WGS sequence"/>
</dbReference>
<sequence>MLIPFILDAVPQSLATLLEHAEASTADGRPTKRRKVTKPGKNSLRQSNGISATGITLGYIPLARLALRLNFSHPAPSKSKNDDRASSNSLSWVPVFIEARGNRPLDNPQDNASEHDTFDRETYLLELRTADEEKREVFSHKFEDPRLFGILEQLKHASALASADRHYSRVPAVCYQSTLFPLSDKKCFNLETVVLWKDSLEIPDLAHLQDSALEVFTKYVLQESLDRPSGISQQHERREKMLGYFRAWSPRQFYDSVHVPTNTEEASAHFKCPGLDCELFPFQRRAVRWLLQREGMEIQQDGRVVPVQKSLKNGIPASFKEMKDADGRTCYFSHLFMTVTTDISQWYDAANYLKGGILAEEMGLGKTVEMITLMSMNRRPSVEPALKPDFDGLRLSGATLIITPPAILEQWKQELEQHAPALRVHHYTGIKRGQEQSDDMIVGEIADFDVVLTTYHVISREIHYAGAAPKRSLRHEKRFEPRKTPLVRISWWRVCLDEAQMIENGVSNAAKVARLIPRHNAWAVTGTPLRRNIDDLFGLLLFLHYGPFCYSNPLWKRLYSRFGPVLVNIISTIALRHSKDRVRDELRLPPQKRVVITTPFTAVEEQHYGQLFEEMCEQCGLAASGAPLRGDWDPEDPGTVERMRTWLTRLRQTCLHPEVSGSNRRALGAGNGPLRTVDEVLEVMIESTETAIRTEERAFLLSQLRRGQLLENAKRRQEALALWQRALDHATELVEDSRQQLRIQRLKTRGDAVDAGAADADADATDINDLSDDETEEVDKNSRIGQCRLKLRAALEVQHIAVFFTANAFYQIKTDPKLTDAESDEFKALEKREEDGYEAAKLIRKEMLTDISRKVERYMKTIKEKTQSKQFVQIPKMKPYLYSRGLESYRLLNKFEDLCTALNEHATKYKEWRDVMIKLVSQSLIDQEEDAELEGNEYERSTKHQDEMYVYMEALRSMYADRHDALTGQKNILISHEVKAGIIQAQKGEGPSPSLFLSIMNTRSELMPDAQLGSLRGIVTELRSLATSLEWQASGGSSRAQAELEMVSLVLKNAGQISAEQLKASANLEREVEMFRDTMNNRLEYYRHLQQISDTVAPYDEESAGKPLNDALFASKLKQEEALDGKISSLKSKRRYLIHLRDDSGSENSSRICIICQSSFEVGLLTVCGHKYCKDCLEMWWRQHRTCPMCKKPLKLNDFHQITYKPQQLVAQEEEQPVKLDHEKHSQNALYSDISSGVLREIKNIQLNGSFGTKIDTLARHVMWLREHDPGAKSIVFSQYRSFLAVLQRAFSRFGVVSCSVDTAGGIERFKNNPAIECFLLHGKAQSSGLTLIHATHVFLCEPLINTAIELQAIARVHRIGQHRPTTVWMYLVSGTVEESIYELSVARRLAHIIEKEKQDKRIQSAGPPGDEAVINGLTETAIDSANSMEIQDATLTNLMASGSSGGELVKQDDLWQCLFGHTVQKDDGRSTEAEREVGRFLRGEAAEQRRE</sequence>
<reference evidence="11" key="2">
    <citation type="journal article" date="2023" name="IMA Fungus">
        <title>Comparative genomic study of the Penicillium genus elucidates a diverse pangenome and 15 lateral gene transfer events.</title>
        <authorList>
            <person name="Petersen C."/>
            <person name="Sorensen T."/>
            <person name="Nielsen M.R."/>
            <person name="Sondergaard T.E."/>
            <person name="Sorensen J.L."/>
            <person name="Fitzpatrick D.A."/>
            <person name="Frisvad J.C."/>
            <person name="Nielsen K.L."/>
        </authorList>
    </citation>
    <scope>NUCLEOTIDE SEQUENCE</scope>
    <source>
        <strain evidence="11">IBT 34128</strain>
    </source>
</reference>
<dbReference type="InterPro" id="IPR001650">
    <property type="entry name" value="Helicase_C-like"/>
</dbReference>
<feature type="domain" description="RING-type" evidence="9">
    <location>
        <begin position="1153"/>
        <end position="1191"/>
    </location>
</feature>
<dbReference type="PANTHER" id="PTHR45865">
    <property type="entry name" value="E3 UBIQUITIN-PROTEIN LIGASE SHPRH FAMILY MEMBER"/>
    <property type="match status" value="1"/>
</dbReference>
<dbReference type="CDD" id="cd18793">
    <property type="entry name" value="SF2_C_SNF"/>
    <property type="match status" value="1"/>
</dbReference>
<dbReference type="GO" id="GO:0006974">
    <property type="term" value="P:DNA damage response"/>
    <property type="evidence" value="ECO:0007669"/>
    <property type="project" value="TreeGrafter"/>
</dbReference>
<proteinExistence type="predicted"/>